<dbReference type="PANTHER" id="PTHR30006">
    <property type="entry name" value="THIAMINE-BINDING PERIPLASMIC PROTEIN-RELATED"/>
    <property type="match status" value="1"/>
</dbReference>
<accession>A0A7W6QDT6</accession>
<evidence type="ECO:0000256" key="1">
    <source>
        <dbReference type="ARBA" id="ARBA00022729"/>
    </source>
</evidence>
<comment type="caution">
    <text evidence="2">The sequence shown here is derived from an EMBL/GenBank/DDBJ whole genome shotgun (WGS) entry which is preliminary data.</text>
</comment>
<gene>
    <name evidence="2" type="ORF">GGD53_005849</name>
</gene>
<proteinExistence type="predicted"/>
<dbReference type="EMBL" id="JACIFV010000035">
    <property type="protein sequence ID" value="MBB4195652.1"/>
    <property type="molecule type" value="Genomic_DNA"/>
</dbReference>
<reference evidence="2 3" key="1">
    <citation type="submission" date="2020-08" db="EMBL/GenBank/DDBJ databases">
        <title>Genomic Encyclopedia of Type Strains, Phase IV (KMG-V): Genome sequencing to study the core and pangenomes of soil and plant-associated prokaryotes.</title>
        <authorList>
            <person name="Whitman W."/>
        </authorList>
    </citation>
    <scope>NUCLEOTIDE SEQUENCE [LARGE SCALE GENOMIC DNA]</scope>
    <source>
        <strain evidence="2 3">SEMIA 4074</strain>
    </source>
</reference>
<name>A0A7W6QDT6_9HYPH</name>
<protein>
    <submittedName>
        <fullName evidence="2">ABC-type Fe3+ transport system substrate-binding protein</fullName>
    </submittedName>
</protein>
<dbReference type="SUPFAM" id="SSF53850">
    <property type="entry name" value="Periplasmic binding protein-like II"/>
    <property type="match status" value="1"/>
</dbReference>
<evidence type="ECO:0000313" key="2">
    <source>
        <dbReference type="EMBL" id="MBB4195652.1"/>
    </source>
</evidence>
<keyword evidence="3" id="KW-1185">Reference proteome</keyword>
<dbReference type="Proteomes" id="UP000524492">
    <property type="component" value="Unassembled WGS sequence"/>
</dbReference>
<dbReference type="Gene3D" id="3.40.190.10">
    <property type="entry name" value="Periplasmic binding protein-like II"/>
    <property type="match status" value="2"/>
</dbReference>
<dbReference type="AlphaFoldDB" id="A0A7W6QDT6"/>
<keyword evidence="1" id="KW-0732">Signal</keyword>
<evidence type="ECO:0000313" key="3">
    <source>
        <dbReference type="Proteomes" id="UP000524492"/>
    </source>
</evidence>
<organism evidence="2 3">
    <name type="scientific">Rhizobium aethiopicum</name>
    <dbReference type="NCBI Taxonomy" id="1138170"/>
    <lineage>
        <taxon>Bacteria</taxon>
        <taxon>Pseudomonadati</taxon>
        <taxon>Pseudomonadota</taxon>
        <taxon>Alphaproteobacteria</taxon>
        <taxon>Hyphomicrobiales</taxon>
        <taxon>Rhizobiaceae</taxon>
        <taxon>Rhizobium/Agrobacterium group</taxon>
        <taxon>Rhizobium</taxon>
    </lineage>
</organism>
<sequence length="85" mass="9190">MTEPVGILASSKNAEAAKKFVDYVLSEKGQEGFLKLGYIPARNGMKLPEGFPARDAIKVLPIKAAEALKNTDQDLKTFSSIYGSN</sequence>